<dbReference type="Proteomes" id="UP001501563">
    <property type="component" value="Unassembled WGS sequence"/>
</dbReference>
<evidence type="ECO:0000256" key="1">
    <source>
        <dbReference type="PROSITE-ProRule" id="PRU00464"/>
    </source>
</evidence>
<dbReference type="PANTHER" id="PTHR46648">
    <property type="entry name" value="HIT FAMILY PROTEIN 1"/>
    <property type="match status" value="1"/>
</dbReference>
<gene>
    <name evidence="3" type="ORF">GCM10022207_78380</name>
</gene>
<comment type="caution">
    <text evidence="3">The sequence shown here is derived from an EMBL/GenBank/DDBJ whole genome shotgun (WGS) entry which is preliminary data.</text>
</comment>
<evidence type="ECO:0000259" key="2">
    <source>
        <dbReference type="PROSITE" id="PS51084"/>
    </source>
</evidence>
<dbReference type="InterPro" id="IPR036265">
    <property type="entry name" value="HIT-like_sf"/>
</dbReference>
<dbReference type="RefSeq" id="WP_345553740.1">
    <property type="nucleotide sequence ID" value="NZ_BAAAZA010000039.1"/>
</dbReference>
<accession>A0ABP7LCU6</accession>
<dbReference type="InterPro" id="IPR011146">
    <property type="entry name" value="HIT-like"/>
</dbReference>
<dbReference type="Pfam" id="PF01230">
    <property type="entry name" value="HIT"/>
    <property type="match status" value="1"/>
</dbReference>
<protein>
    <recommendedName>
        <fullName evidence="2">HIT domain-containing protein</fullName>
    </recommendedName>
</protein>
<dbReference type="EMBL" id="BAAAZA010000039">
    <property type="protein sequence ID" value="GAA3898323.1"/>
    <property type="molecule type" value="Genomic_DNA"/>
</dbReference>
<feature type="domain" description="HIT" evidence="2">
    <location>
        <begin position="21"/>
        <end position="128"/>
    </location>
</feature>
<dbReference type="InterPro" id="IPR001310">
    <property type="entry name" value="Histidine_triad_HIT"/>
</dbReference>
<dbReference type="Gene3D" id="3.30.428.10">
    <property type="entry name" value="HIT-like"/>
    <property type="match status" value="1"/>
</dbReference>
<name>A0ABP7LCU6_9ACTN</name>
<organism evidence="3 4">
    <name type="scientific">Streptomyces lannensis</name>
    <dbReference type="NCBI Taxonomy" id="766498"/>
    <lineage>
        <taxon>Bacteria</taxon>
        <taxon>Bacillati</taxon>
        <taxon>Actinomycetota</taxon>
        <taxon>Actinomycetes</taxon>
        <taxon>Kitasatosporales</taxon>
        <taxon>Streptomycetaceae</taxon>
        <taxon>Streptomyces</taxon>
    </lineage>
</organism>
<keyword evidence="4" id="KW-1185">Reference proteome</keyword>
<proteinExistence type="predicted"/>
<sequence>MNRQAMDLEAYVDRTRRGPCFVCAFLAGHPDYARETVFEDDHHVAFLDRWPTVLGKVLVAPTTHIEHVVRDMDEAAYARLMLVVREVALAVEAVCESERTYLYSLGSQQGNAHLHWHIAGLPSGVPYQQQQFHALMTEHGVLSCHRRRQPLWLHAFAKPSPPRESCTGRTRLAVRDPAGWGQVPNQCDHR</sequence>
<dbReference type="SUPFAM" id="SSF54197">
    <property type="entry name" value="HIT-like"/>
    <property type="match status" value="1"/>
</dbReference>
<evidence type="ECO:0000313" key="4">
    <source>
        <dbReference type="Proteomes" id="UP001501563"/>
    </source>
</evidence>
<dbReference type="PANTHER" id="PTHR46648:SF1">
    <property type="entry name" value="ADENOSINE 5'-MONOPHOSPHORAMIDASE HNT1"/>
    <property type="match status" value="1"/>
</dbReference>
<evidence type="ECO:0000313" key="3">
    <source>
        <dbReference type="EMBL" id="GAA3898323.1"/>
    </source>
</evidence>
<dbReference type="PROSITE" id="PS51084">
    <property type="entry name" value="HIT_2"/>
    <property type="match status" value="1"/>
</dbReference>
<reference evidence="4" key="1">
    <citation type="journal article" date="2019" name="Int. J. Syst. Evol. Microbiol.">
        <title>The Global Catalogue of Microorganisms (GCM) 10K type strain sequencing project: providing services to taxonomists for standard genome sequencing and annotation.</title>
        <authorList>
            <consortium name="The Broad Institute Genomics Platform"/>
            <consortium name="The Broad Institute Genome Sequencing Center for Infectious Disease"/>
            <person name="Wu L."/>
            <person name="Ma J."/>
        </authorList>
    </citation>
    <scope>NUCLEOTIDE SEQUENCE [LARGE SCALE GENOMIC DNA]</scope>
    <source>
        <strain evidence="4">JCM 16578</strain>
    </source>
</reference>
<feature type="short sequence motif" description="Histidine triad motif" evidence="1">
    <location>
        <begin position="113"/>
        <end position="117"/>
    </location>
</feature>